<proteinExistence type="inferred from homology"/>
<evidence type="ECO:0000256" key="4">
    <source>
        <dbReference type="SAM" id="Phobius"/>
    </source>
</evidence>
<dbReference type="GO" id="GO:0005576">
    <property type="term" value="C:extracellular region"/>
    <property type="evidence" value="ECO:0007669"/>
    <property type="project" value="UniProtKB-SubCell"/>
</dbReference>
<evidence type="ECO:0000256" key="2">
    <source>
        <dbReference type="ARBA" id="ARBA00008098"/>
    </source>
</evidence>
<organism evidence="5 6">
    <name type="scientific">Drosophila lebanonensis</name>
    <name type="common">Fruit fly</name>
    <name type="synonym">Scaptodrosophila lebanonensis</name>
    <dbReference type="NCBI Taxonomy" id="7225"/>
    <lineage>
        <taxon>Eukaryota</taxon>
        <taxon>Metazoa</taxon>
        <taxon>Ecdysozoa</taxon>
        <taxon>Arthropoda</taxon>
        <taxon>Hexapoda</taxon>
        <taxon>Insecta</taxon>
        <taxon>Pterygota</taxon>
        <taxon>Neoptera</taxon>
        <taxon>Endopterygota</taxon>
        <taxon>Diptera</taxon>
        <taxon>Brachycera</taxon>
        <taxon>Muscomorpha</taxon>
        <taxon>Ephydroidea</taxon>
        <taxon>Drosophilidae</taxon>
        <taxon>Scaptodrosophila</taxon>
    </lineage>
</organism>
<dbReference type="AlphaFoldDB" id="A0A6J2UJE7"/>
<sequence length="246" mass="27911">MALHQISQPEMFALRFYLTSILLILGITVTSILNVCADDPEEVDQEVVVNTTLATPTSPGEFNEETCSKEHNGCCNELYIGEEDSLMKCFAIHSAKMPPPGDSDTSKALKFLSCFVECIYKQKKYIGKNDSINMKMVKNDAEKMYAGRPKEKEYYIKMYDFCRKDAVGSLNIIKNTPSGKAMFKDACRPYLLMVFLCQADYHKKHDCPYFRWEGNRKDGTEKMCEAAKEKCYAVDGIVVPKSLSFL</sequence>
<protein>
    <submittedName>
        <fullName evidence="6">Uncharacterized protein LOC115634775</fullName>
    </submittedName>
</protein>
<name>A0A6J2UJE7_DROLE</name>
<dbReference type="CTD" id="37609"/>
<dbReference type="RefSeq" id="XP_030388531.1">
    <property type="nucleotide sequence ID" value="XM_030532671.1"/>
</dbReference>
<feature type="transmembrane region" description="Helical" evidence="4">
    <location>
        <begin position="12"/>
        <end position="33"/>
    </location>
</feature>
<dbReference type="OrthoDB" id="8014995at2759"/>
<reference evidence="6" key="1">
    <citation type="submission" date="2025-08" db="UniProtKB">
        <authorList>
            <consortium name="RefSeq"/>
        </authorList>
    </citation>
    <scope>IDENTIFICATION</scope>
    <source>
        <strain evidence="6">11010-0011.00</strain>
        <tissue evidence="6">Whole body</tissue>
    </source>
</reference>
<keyword evidence="4" id="KW-0812">Transmembrane</keyword>
<dbReference type="InterPro" id="IPR052295">
    <property type="entry name" value="Odorant-binding_protein"/>
</dbReference>
<comment type="similarity">
    <text evidence="2">Belongs to the PBP/GOBP family.</text>
</comment>
<dbReference type="Proteomes" id="UP000504634">
    <property type="component" value="Unplaced"/>
</dbReference>
<evidence type="ECO:0000256" key="3">
    <source>
        <dbReference type="ARBA" id="ARBA00022525"/>
    </source>
</evidence>
<accession>A0A6J2UJE7</accession>
<dbReference type="PANTHER" id="PTHR21066:SF15">
    <property type="entry name" value="GH25962P-RELATED"/>
    <property type="match status" value="1"/>
</dbReference>
<keyword evidence="4" id="KW-1133">Transmembrane helix</keyword>
<dbReference type="GeneID" id="115634775"/>
<evidence type="ECO:0000313" key="5">
    <source>
        <dbReference type="Proteomes" id="UP000504634"/>
    </source>
</evidence>
<keyword evidence="3" id="KW-0964">Secreted</keyword>
<dbReference type="Gene3D" id="1.10.238.270">
    <property type="match status" value="1"/>
</dbReference>
<evidence type="ECO:0000256" key="1">
    <source>
        <dbReference type="ARBA" id="ARBA00004613"/>
    </source>
</evidence>
<comment type="subcellular location">
    <subcellularLocation>
        <location evidence="1">Secreted</location>
    </subcellularLocation>
</comment>
<keyword evidence="5" id="KW-1185">Reference proteome</keyword>
<dbReference type="PANTHER" id="PTHR21066">
    <property type="entry name" value="ODORANT-BINDING PROTEIN 59A-RELATED"/>
    <property type="match status" value="1"/>
</dbReference>
<gene>
    <name evidence="6" type="primary">LOC115634775</name>
</gene>
<evidence type="ECO:0000313" key="6">
    <source>
        <dbReference type="RefSeq" id="XP_030388531.1"/>
    </source>
</evidence>
<keyword evidence="4" id="KW-0472">Membrane</keyword>